<protein>
    <submittedName>
        <fullName evidence="3">BCLAF1 and THRAP3 family member 3</fullName>
    </submittedName>
</protein>
<feature type="compositionally biased region" description="Polar residues" evidence="2">
    <location>
        <begin position="308"/>
        <end position="319"/>
    </location>
</feature>
<feature type="compositionally biased region" description="Basic and acidic residues" evidence="2">
    <location>
        <begin position="218"/>
        <end position="230"/>
    </location>
</feature>
<dbReference type="EMBL" id="JABVXQ010000009">
    <property type="protein sequence ID" value="KAF6090077.1"/>
    <property type="molecule type" value="Genomic_DNA"/>
</dbReference>
<feature type="compositionally biased region" description="Basic residues" evidence="2">
    <location>
        <begin position="51"/>
        <end position="62"/>
    </location>
</feature>
<feature type="compositionally biased region" description="Basic residues" evidence="2">
    <location>
        <begin position="140"/>
        <end position="152"/>
    </location>
</feature>
<proteinExistence type="inferred from homology"/>
<comment type="similarity">
    <text evidence="1">Belongs to the BCLAF1/THRAP3 family.</text>
</comment>
<dbReference type="Pfam" id="PF15440">
    <property type="entry name" value="THRAP3_BCLAF1"/>
    <property type="match status" value="1"/>
</dbReference>
<evidence type="ECO:0000256" key="1">
    <source>
        <dbReference type="ARBA" id="ARBA00006481"/>
    </source>
</evidence>
<comment type="caution">
    <text evidence="3">The sequence shown here is derived from an EMBL/GenBank/DDBJ whole genome shotgun (WGS) entry which is preliminary data.</text>
</comment>
<feature type="compositionally biased region" description="Basic and acidic residues" evidence="2">
    <location>
        <begin position="407"/>
        <end position="431"/>
    </location>
</feature>
<dbReference type="GO" id="GO:0003712">
    <property type="term" value="F:transcription coregulator activity"/>
    <property type="evidence" value="ECO:0007669"/>
    <property type="project" value="TreeGrafter"/>
</dbReference>
<reference evidence="3 4" key="1">
    <citation type="journal article" date="2020" name="Nature">
        <title>Six reference-quality genomes reveal evolution of bat adaptations.</title>
        <authorList>
            <person name="Jebb D."/>
            <person name="Huang Z."/>
            <person name="Pippel M."/>
            <person name="Hughes G.M."/>
            <person name="Lavrichenko K."/>
            <person name="Devanna P."/>
            <person name="Winkler S."/>
            <person name="Jermiin L.S."/>
            <person name="Skirmuntt E.C."/>
            <person name="Katzourakis A."/>
            <person name="Burkitt-Gray L."/>
            <person name="Ray D.A."/>
            <person name="Sullivan K.A.M."/>
            <person name="Roscito J.G."/>
            <person name="Kirilenko B.M."/>
            <person name="Davalos L.M."/>
            <person name="Corthals A.P."/>
            <person name="Power M.L."/>
            <person name="Jones G."/>
            <person name="Ransome R.D."/>
            <person name="Dechmann D.K.N."/>
            <person name="Locatelli A.G."/>
            <person name="Puechmaille S.J."/>
            <person name="Fedrigo O."/>
            <person name="Jarvis E.D."/>
            <person name="Hiller M."/>
            <person name="Vernes S.C."/>
            <person name="Myers E.W."/>
            <person name="Teeling E.C."/>
        </authorList>
    </citation>
    <scope>NUCLEOTIDE SEQUENCE [LARGE SCALE GENOMIC DNA]</scope>
    <source>
        <strain evidence="3">Bat1K_MPI-CBG_1</strain>
    </source>
</reference>
<dbReference type="InterPro" id="IPR029199">
    <property type="entry name" value="THRAP3_BCLAF1"/>
</dbReference>
<gene>
    <name evidence="3" type="ORF">HJG60_001411</name>
</gene>
<feature type="compositionally biased region" description="Basic and acidic residues" evidence="2">
    <location>
        <begin position="36"/>
        <end position="45"/>
    </location>
</feature>
<dbReference type="GO" id="GO:0045944">
    <property type="term" value="P:positive regulation of transcription by RNA polymerase II"/>
    <property type="evidence" value="ECO:0007669"/>
    <property type="project" value="TreeGrafter"/>
</dbReference>
<accession>A0A833ZCD1</accession>
<organism evidence="3 4">
    <name type="scientific">Phyllostomus discolor</name>
    <name type="common">pale spear-nosed bat</name>
    <dbReference type="NCBI Taxonomy" id="89673"/>
    <lineage>
        <taxon>Eukaryota</taxon>
        <taxon>Metazoa</taxon>
        <taxon>Chordata</taxon>
        <taxon>Craniata</taxon>
        <taxon>Vertebrata</taxon>
        <taxon>Euteleostomi</taxon>
        <taxon>Mammalia</taxon>
        <taxon>Eutheria</taxon>
        <taxon>Laurasiatheria</taxon>
        <taxon>Chiroptera</taxon>
        <taxon>Yangochiroptera</taxon>
        <taxon>Phyllostomidae</taxon>
        <taxon>Phyllostominae</taxon>
        <taxon>Phyllostomus</taxon>
    </lineage>
</organism>
<dbReference type="GO" id="GO:0003677">
    <property type="term" value="F:DNA binding"/>
    <property type="evidence" value="ECO:0007669"/>
    <property type="project" value="TreeGrafter"/>
</dbReference>
<feature type="compositionally biased region" description="Basic and acidic residues" evidence="2">
    <location>
        <begin position="292"/>
        <end position="307"/>
    </location>
</feature>
<dbReference type="PANTHER" id="PTHR15268">
    <property type="entry name" value="THRAP3/BCLAF1"/>
    <property type="match status" value="1"/>
</dbReference>
<feature type="compositionally biased region" description="Basic residues" evidence="2">
    <location>
        <begin position="1"/>
        <end position="15"/>
    </location>
</feature>
<sequence length="699" mass="81789">MARSRSRSSPKRKQRPSSPAPRKSEHYKQRSSRGYHSFDHRKDLNRSTTWRMHKNGQRRSRNSSRENTYYRYYKRRSSSPNTRSSSDKFYSYKPYQAYSPGREDGNRYMPRYSESAYYPQYQWDYYPQHARGRSVPYDHRGRRSGKRGKSPRRSTEDSSRFERKQREDELRSQKTRDEKYSHSLRRRSEDGEKRSSFQKRHTEDRDYRRRGHTSTRHTGVERHDNRELSRNRQCKPRHSPSPHQEKRAQRSPKYQAHRHAPKRPPETSSSTRASSDSRHKRRKTSDGDQELSDGKSQKYSKEEDRKSTPQNDNGKSSCSHAGRQREAEDGKDKSPLKSSKKHYTASAHSDKSVDFRTSDDKPKMERKKERDDRKESNSSSNHLDESKASDMKPSSTSLRKKSLIIKVNEKKTVNASRDRGTEGEREEEKHQHVAASPVSPTEDPANKPRVASIKTESEMSADLSAVSKKSEDSEPVLENLGSTENTENKSKEEFAQEIITVIHQVKVNYFPSPPITLHERFSKLKDQQAIDGHENKSTPDSGNPRRVNMPLAELPNKHTMVCESEQTLVKVIDPNDLRHDIERRRKERLQNEDEHIFHIDSATERNDQPFRFLTPAGRPQNPQWVKKSNSTKFTQRTYMSNFRGGRLQPHYKSGLVQKSLYIQAKYQRLRFTGSKGFITNKFRQRLLKKKEGTNMTTGV</sequence>
<name>A0A833ZCD1_9CHIR</name>
<feature type="compositionally biased region" description="Basic and acidic residues" evidence="2">
    <location>
        <begin position="323"/>
        <end position="335"/>
    </location>
</feature>
<evidence type="ECO:0000313" key="3">
    <source>
        <dbReference type="EMBL" id="KAF6090077.1"/>
    </source>
</evidence>
<dbReference type="GO" id="GO:0016592">
    <property type="term" value="C:mediator complex"/>
    <property type="evidence" value="ECO:0007669"/>
    <property type="project" value="TreeGrafter"/>
</dbReference>
<feature type="region of interest" description="Disordered" evidence="2">
    <location>
        <begin position="131"/>
        <end position="490"/>
    </location>
</feature>
<dbReference type="Proteomes" id="UP000664940">
    <property type="component" value="Unassembled WGS sequence"/>
</dbReference>
<feature type="compositionally biased region" description="Basic and acidic residues" evidence="2">
    <location>
        <begin position="153"/>
        <end position="207"/>
    </location>
</feature>
<dbReference type="AlphaFoldDB" id="A0A833ZCD1"/>
<evidence type="ECO:0000256" key="2">
    <source>
        <dbReference type="SAM" id="MobiDB-lite"/>
    </source>
</evidence>
<evidence type="ECO:0000313" key="4">
    <source>
        <dbReference type="Proteomes" id="UP000664940"/>
    </source>
</evidence>
<feature type="compositionally biased region" description="Basic and acidic residues" evidence="2">
    <location>
        <begin position="348"/>
        <end position="390"/>
    </location>
</feature>
<feature type="region of interest" description="Disordered" evidence="2">
    <location>
        <begin position="1"/>
        <end position="107"/>
    </location>
</feature>
<dbReference type="PANTHER" id="PTHR15268:SF17">
    <property type="entry name" value="BCLAF1 AND THRAP3 FAMILY MEMBER 3"/>
    <property type="match status" value="1"/>
</dbReference>